<protein>
    <submittedName>
        <fullName evidence="2">Uncharacterized protein</fullName>
    </submittedName>
</protein>
<feature type="transmembrane region" description="Helical" evidence="1">
    <location>
        <begin position="70"/>
        <end position="88"/>
    </location>
</feature>
<accession>A0A7T7XR25</accession>
<evidence type="ECO:0000256" key="1">
    <source>
        <dbReference type="SAM" id="Phobius"/>
    </source>
</evidence>
<name>A0A7T7XR25_9SPIR</name>
<dbReference type="EMBL" id="CP067089">
    <property type="protein sequence ID" value="QQO10867.1"/>
    <property type="molecule type" value="Genomic_DNA"/>
</dbReference>
<organism evidence="2 3">
    <name type="scientific">Breznakiella homolactica</name>
    <dbReference type="NCBI Taxonomy" id="2798577"/>
    <lineage>
        <taxon>Bacteria</taxon>
        <taxon>Pseudomonadati</taxon>
        <taxon>Spirochaetota</taxon>
        <taxon>Spirochaetia</taxon>
        <taxon>Spirochaetales</taxon>
        <taxon>Breznakiellaceae</taxon>
        <taxon>Breznakiella</taxon>
    </lineage>
</organism>
<dbReference type="AlphaFoldDB" id="A0A7T7XR25"/>
<sequence length="103" mass="11170">MKIKLIQIPAYVLIFLAGLLLLSTIFTMGISVVLMVLDIMAVFLSGLIGLAGVIRGFLEKKISKKASVIHGFLQFIFCADVISSIILYKKSLPDDLTAEAPIS</sequence>
<proteinExistence type="predicted"/>
<reference evidence="2" key="1">
    <citation type="submission" date="2021-01" db="EMBL/GenBank/DDBJ databases">
        <title>Description of Breznakiella homolactica.</title>
        <authorList>
            <person name="Song Y."/>
            <person name="Brune A."/>
        </authorList>
    </citation>
    <scope>NUCLEOTIDE SEQUENCE</scope>
    <source>
        <strain evidence="2">RmG30</strain>
    </source>
</reference>
<keyword evidence="1" id="KW-0472">Membrane</keyword>
<dbReference type="Proteomes" id="UP000595917">
    <property type="component" value="Chromosome"/>
</dbReference>
<keyword evidence="3" id="KW-1185">Reference proteome</keyword>
<keyword evidence="1" id="KW-1133">Transmembrane helix</keyword>
<dbReference type="KEGG" id="bhc:JFL75_08110"/>
<keyword evidence="1" id="KW-0812">Transmembrane</keyword>
<feature type="transmembrane region" description="Helical" evidence="1">
    <location>
        <begin position="12"/>
        <end position="33"/>
    </location>
</feature>
<evidence type="ECO:0000313" key="2">
    <source>
        <dbReference type="EMBL" id="QQO10867.1"/>
    </source>
</evidence>
<dbReference type="RefSeq" id="WP_215628172.1">
    <property type="nucleotide sequence ID" value="NZ_CP067089.2"/>
</dbReference>
<feature type="transmembrane region" description="Helical" evidence="1">
    <location>
        <begin position="39"/>
        <end position="58"/>
    </location>
</feature>
<evidence type="ECO:0000313" key="3">
    <source>
        <dbReference type="Proteomes" id="UP000595917"/>
    </source>
</evidence>
<gene>
    <name evidence="2" type="ORF">JFL75_08110</name>
</gene>